<dbReference type="Gene3D" id="1.20.1310.10">
    <property type="entry name" value="Cullin Repeats"/>
    <property type="match status" value="1"/>
</dbReference>
<dbReference type="PANTHER" id="PTHR46636:SF1">
    <property type="entry name" value="CDK2-ASSOCIATED AND CULLIN DOMAIN-CONTAINING PROTEIN 1"/>
    <property type="match status" value="1"/>
</dbReference>
<reference evidence="4" key="1">
    <citation type="submission" date="2021-04" db="EMBL/GenBank/DDBJ databases">
        <authorList>
            <consortium name="Molecular Ecology Group"/>
        </authorList>
    </citation>
    <scope>NUCLEOTIDE SEQUENCE</scope>
</reference>
<evidence type="ECO:0000313" key="4">
    <source>
        <dbReference type="EMBL" id="CAG5118859.1"/>
    </source>
</evidence>
<dbReference type="Pfam" id="PF00888">
    <property type="entry name" value="Cullin"/>
    <property type="match status" value="1"/>
</dbReference>
<keyword evidence="5" id="KW-1185">Reference proteome</keyword>
<evidence type="ECO:0000313" key="5">
    <source>
        <dbReference type="Proteomes" id="UP000678393"/>
    </source>
</evidence>
<dbReference type="PANTHER" id="PTHR46636">
    <property type="entry name" value="CDK2-ASSOCIATED AND CULLIN DOMAIN-CONTAINING PROTEIN 1"/>
    <property type="match status" value="1"/>
</dbReference>
<dbReference type="OrthoDB" id="8172509at2759"/>
<dbReference type="SUPFAM" id="SSF74788">
    <property type="entry name" value="Cullin repeat-like"/>
    <property type="match status" value="1"/>
</dbReference>
<comment type="caution">
    <text evidence="4">The sequence shown here is derived from an EMBL/GenBank/DDBJ whole genome shotgun (WGS) entry which is preliminary data.</text>
</comment>
<feature type="domain" description="Cullin N-terminal" evidence="3">
    <location>
        <begin position="79"/>
        <end position="213"/>
    </location>
</feature>
<evidence type="ECO:0000259" key="3">
    <source>
        <dbReference type="Pfam" id="PF00888"/>
    </source>
</evidence>
<proteinExistence type="inferred from homology"/>
<dbReference type="EMBL" id="CAJHNH020000619">
    <property type="protein sequence ID" value="CAG5118859.1"/>
    <property type="molecule type" value="Genomic_DNA"/>
</dbReference>
<dbReference type="AlphaFoldDB" id="A0A8S3YP53"/>
<accession>A0A8S3YP53</accession>
<dbReference type="GO" id="GO:0000082">
    <property type="term" value="P:G1/S transition of mitotic cell cycle"/>
    <property type="evidence" value="ECO:0007669"/>
    <property type="project" value="TreeGrafter"/>
</dbReference>
<dbReference type="GO" id="GO:0031625">
    <property type="term" value="F:ubiquitin protein ligase binding"/>
    <property type="evidence" value="ECO:0007669"/>
    <property type="project" value="InterPro"/>
</dbReference>
<evidence type="ECO:0000256" key="1">
    <source>
        <dbReference type="ARBA" id="ARBA00006019"/>
    </source>
</evidence>
<feature type="compositionally biased region" description="Polar residues" evidence="2">
    <location>
        <begin position="16"/>
        <end position="33"/>
    </location>
</feature>
<name>A0A8S3YP53_9EUPU</name>
<feature type="region of interest" description="Disordered" evidence="2">
    <location>
        <begin position="1"/>
        <end position="33"/>
    </location>
</feature>
<gene>
    <name evidence="4" type="ORF">CUNI_LOCUS4417</name>
</gene>
<comment type="similarity">
    <text evidence="1">Belongs to the cullin family.</text>
</comment>
<dbReference type="Proteomes" id="UP000678393">
    <property type="component" value="Unassembled WGS sequence"/>
</dbReference>
<dbReference type="GO" id="GO:0006511">
    <property type="term" value="P:ubiquitin-dependent protein catabolic process"/>
    <property type="evidence" value="ECO:0007669"/>
    <property type="project" value="InterPro"/>
</dbReference>
<sequence>MCEPMDSSFDSKIDGVQNQSSPQTQPAGGSATQTVMISSPSVGDSTNVLKPANSFTPLLRPGSMVMMTLTEEDYEMQYWPKLKTAIDQLLNMKPGAYIPISYEQMYSCVYKCVCKQFSERLYNDLLNHLSTHMEYLNSELKIHEGKTIPFIETFSFIMHQYLQALSGIVPIFNYMNRFYVENKLKTDLNEELRKLFRLKVVDVHITTLITMLYEASLVPFAISPPTMASVMKNLYALNEEYSKLNPHLFSRYLPNILPPTDPALLDQYAEEAHQIQEHIAGRNDFKSHESSRKRVFEDDISVN</sequence>
<dbReference type="GO" id="GO:0019901">
    <property type="term" value="F:protein kinase binding"/>
    <property type="evidence" value="ECO:0007669"/>
    <property type="project" value="TreeGrafter"/>
</dbReference>
<organism evidence="4 5">
    <name type="scientific">Candidula unifasciata</name>
    <dbReference type="NCBI Taxonomy" id="100452"/>
    <lineage>
        <taxon>Eukaryota</taxon>
        <taxon>Metazoa</taxon>
        <taxon>Spiralia</taxon>
        <taxon>Lophotrochozoa</taxon>
        <taxon>Mollusca</taxon>
        <taxon>Gastropoda</taxon>
        <taxon>Heterobranchia</taxon>
        <taxon>Euthyneura</taxon>
        <taxon>Panpulmonata</taxon>
        <taxon>Eupulmonata</taxon>
        <taxon>Stylommatophora</taxon>
        <taxon>Helicina</taxon>
        <taxon>Helicoidea</taxon>
        <taxon>Geomitridae</taxon>
        <taxon>Candidula</taxon>
    </lineage>
</organism>
<dbReference type="InterPro" id="IPR001373">
    <property type="entry name" value="Cullin_N"/>
</dbReference>
<dbReference type="InterPro" id="IPR042652">
    <property type="entry name" value="CACUL1"/>
</dbReference>
<protein>
    <recommendedName>
        <fullName evidence="3">Cullin N-terminal domain-containing protein</fullName>
    </recommendedName>
</protein>
<evidence type="ECO:0000256" key="2">
    <source>
        <dbReference type="SAM" id="MobiDB-lite"/>
    </source>
</evidence>
<dbReference type="InterPro" id="IPR016159">
    <property type="entry name" value="Cullin_repeat-like_dom_sf"/>
</dbReference>